<dbReference type="STRING" id="1213857.N4UY40"/>
<dbReference type="SUPFAM" id="SSF103473">
    <property type="entry name" value="MFS general substrate transporter"/>
    <property type="match status" value="1"/>
</dbReference>
<dbReference type="InterPro" id="IPR036259">
    <property type="entry name" value="MFS_trans_sf"/>
</dbReference>
<dbReference type="Gene3D" id="1.20.1250.20">
    <property type="entry name" value="MFS general substrate transporter like domains"/>
    <property type="match status" value="2"/>
</dbReference>
<dbReference type="HOGENOM" id="CLU_028452_3_1_1"/>
<organism evidence="3 4">
    <name type="scientific">Colletotrichum orbiculare (strain 104-T / ATCC 96160 / CBS 514.97 / LARS 414 / MAFF 240422)</name>
    <name type="common">Cucumber anthracnose fungus</name>
    <name type="synonym">Colletotrichum lagenarium</name>
    <dbReference type="NCBI Taxonomy" id="1213857"/>
    <lineage>
        <taxon>Eukaryota</taxon>
        <taxon>Fungi</taxon>
        <taxon>Dikarya</taxon>
        <taxon>Ascomycota</taxon>
        <taxon>Pezizomycotina</taxon>
        <taxon>Sordariomycetes</taxon>
        <taxon>Hypocreomycetidae</taxon>
        <taxon>Glomerellales</taxon>
        <taxon>Glomerellaceae</taxon>
        <taxon>Colletotrichum</taxon>
        <taxon>Colletotrichum orbiculare species complex</taxon>
    </lineage>
</organism>
<accession>N4UY40</accession>
<proteinExistence type="predicted"/>
<keyword evidence="4" id="KW-1185">Reference proteome</keyword>
<evidence type="ECO:0000256" key="2">
    <source>
        <dbReference type="ARBA" id="ARBA00022475"/>
    </source>
</evidence>
<dbReference type="OrthoDB" id="546893at2759"/>
<dbReference type="InterPro" id="IPR011701">
    <property type="entry name" value="MFS"/>
</dbReference>
<dbReference type="InterPro" id="IPR050375">
    <property type="entry name" value="MFS_TsgA-like"/>
</dbReference>
<sequence>MPCASSSEKKVHQPARTLSSRRQLALDNQQHASLTIFGKNQEPEVAEVLEQDRPSTAEATQNQHRMSVSNRGLTGASALTVRQSILPITLVTLLFFLWGFAYGLLDVLNAKFQTALNITAAKAGGLQGAYFGAYFIGPLTYSGWIVRKFGYRWTFIVGLCIYGVGALMFWPSAVYRSFPGFCGSLFIVGSGLSTLETSANPFIATCGPPRLSEFRLELSQSFQAIGSVVAPLLAARVFFSHTEPNDLSKVQWTYLGIAAFVFLLAIVFFFSPIPEVTDADMALQAEQSAAETGFQDKPMRKQYKLFFGVAAQFCYVGAQVGVASQFINYAVESAKLTHAEASDRYAIGQGLFAIGRFAAAGLMMFIKPRYILMVFMTGIMIFIALSAALWGEAGIAMLSVVLFFESCIFPTIFTLSIRGLGRHTKRGSSWIIAAVSGGALFPSLTGLLADHKDYHVAMVVPLAGFVVSFAYPIFLNTIWKRELDGFSASKIGYTDKHGVIGDPAREEKSSSKHLEA</sequence>
<protein>
    <submittedName>
        <fullName evidence="3">L-fucose-proton symporter</fullName>
    </submittedName>
</protein>
<dbReference type="Pfam" id="PF07690">
    <property type="entry name" value="MFS_1"/>
    <property type="match status" value="1"/>
</dbReference>
<evidence type="ECO:0000313" key="4">
    <source>
        <dbReference type="Proteomes" id="UP000014480"/>
    </source>
</evidence>
<name>N4UY40_COLOR</name>
<dbReference type="EMBL" id="AMCV02000009">
    <property type="protein sequence ID" value="TDZ22649.1"/>
    <property type="molecule type" value="Genomic_DNA"/>
</dbReference>
<gene>
    <name evidence="3" type="primary">fucP-1</name>
    <name evidence="3" type="ORF">Cob_v004178</name>
</gene>
<evidence type="ECO:0000313" key="3">
    <source>
        <dbReference type="EMBL" id="TDZ22649.1"/>
    </source>
</evidence>
<reference evidence="4" key="1">
    <citation type="journal article" date="2013" name="New Phytol.">
        <title>Comparative genomic and transcriptomic analyses reveal the hemibiotrophic stage shift of Colletotrichum fungi.</title>
        <authorList>
            <person name="Gan P."/>
            <person name="Ikeda K."/>
            <person name="Irieda H."/>
            <person name="Narusaka M."/>
            <person name="O'Connell R.J."/>
            <person name="Narusaka Y."/>
            <person name="Takano Y."/>
            <person name="Kubo Y."/>
            <person name="Shirasu K."/>
        </authorList>
    </citation>
    <scope>NUCLEOTIDE SEQUENCE [LARGE SCALE GENOMIC DNA]</scope>
    <source>
        <strain evidence="4">104-T / ATCC 96160 / CBS 514.97 / LARS 414 / MAFF 240422</strain>
    </source>
</reference>
<dbReference type="GO" id="GO:0022857">
    <property type="term" value="F:transmembrane transporter activity"/>
    <property type="evidence" value="ECO:0007669"/>
    <property type="project" value="InterPro"/>
</dbReference>
<keyword evidence="2" id="KW-0472">Membrane</keyword>
<dbReference type="eggNOG" id="ENOG502QPVD">
    <property type="taxonomic scope" value="Eukaryota"/>
</dbReference>
<dbReference type="AlphaFoldDB" id="N4UY40"/>
<dbReference type="Proteomes" id="UP000014480">
    <property type="component" value="Unassembled WGS sequence"/>
</dbReference>
<dbReference type="PANTHER" id="PTHR43702">
    <property type="entry name" value="L-FUCOSE-PROTON SYMPORTER"/>
    <property type="match status" value="1"/>
</dbReference>
<comment type="caution">
    <text evidence="3">The sequence shown here is derived from an EMBL/GenBank/DDBJ whole genome shotgun (WGS) entry which is preliminary data.</text>
</comment>
<dbReference type="PANTHER" id="PTHR43702:SF5">
    <property type="entry name" value="MAJOR FACILITATOR SUPERFAMILY (MFS) PROFILE DOMAIN-CONTAINING PROTEIN"/>
    <property type="match status" value="1"/>
</dbReference>
<keyword evidence="2" id="KW-1003">Cell membrane</keyword>
<comment type="subcellular location">
    <subcellularLocation>
        <location evidence="1">Cell inner membrane</location>
        <topology evidence="1">Multi-pass membrane protein</topology>
    </subcellularLocation>
</comment>
<dbReference type="GO" id="GO:0005886">
    <property type="term" value="C:plasma membrane"/>
    <property type="evidence" value="ECO:0007669"/>
    <property type="project" value="UniProtKB-SubCell"/>
</dbReference>
<reference evidence="4" key="2">
    <citation type="journal article" date="2019" name="Mol. Plant Microbe Interact.">
        <title>Genome sequence resources for four phytopathogenic fungi from the Colletotrichum orbiculare species complex.</title>
        <authorList>
            <person name="Gan P."/>
            <person name="Tsushima A."/>
            <person name="Narusaka M."/>
            <person name="Narusaka Y."/>
            <person name="Takano Y."/>
            <person name="Kubo Y."/>
            <person name="Shirasu K."/>
        </authorList>
    </citation>
    <scope>GENOME REANNOTATION</scope>
    <source>
        <strain evidence="4">104-T / ATCC 96160 / CBS 514.97 / LARS 414 / MAFF 240422</strain>
    </source>
</reference>
<evidence type="ECO:0000256" key="1">
    <source>
        <dbReference type="ARBA" id="ARBA00004429"/>
    </source>
</evidence>